<sequence length="37" mass="4395">MVMHCVIFPEYCLTTKDMDSRLEIFLFLNKICLIDAK</sequence>
<accession>A0A2P2QJ30</accession>
<organism evidence="1">
    <name type="scientific">Rhizophora mucronata</name>
    <name type="common">Asiatic mangrove</name>
    <dbReference type="NCBI Taxonomy" id="61149"/>
    <lineage>
        <taxon>Eukaryota</taxon>
        <taxon>Viridiplantae</taxon>
        <taxon>Streptophyta</taxon>
        <taxon>Embryophyta</taxon>
        <taxon>Tracheophyta</taxon>
        <taxon>Spermatophyta</taxon>
        <taxon>Magnoliopsida</taxon>
        <taxon>eudicotyledons</taxon>
        <taxon>Gunneridae</taxon>
        <taxon>Pentapetalae</taxon>
        <taxon>rosids</taxon>
        <taxon>fabids</taxon>
        <taxon>Malpighiales</taxon>
        <taxon>Rhizophoraceae</taxon>
        <taxon>Rhizophora</taxon>
    </lineage>
</organism>
<protein>
    <submittedName>
        <fullName evidence="1">Uncharacterized protein</fullName>
    </submittedName>
</protein>
<dbReference type="AlphaFoldDB" id="A0A2P2QJ30"/>
<dbReference type="EMBL" id="GGEC01086467">
    <property type="protein sequence ID" value="MBX66951.1"/>
    <property type="molecule type" value="Transcribed_RNA"/>
</dbReference>
<name>A0A2P2QJ30_RHIMU</name>
<reference evidence="1" key="1">
    <citation type="submission" date="2018-02" db="EMBL/GenBank/DDBJ databases">
        <title>Rhizophora mucronata_Transcriptome.</title>
        <authorList>
            <person name="Meera S.P."/>
            <person name="Sreeshan A."/>
            <person name="Augustine A."/>
        </authorList>
    </citation>
    <scope>NUCLEOTIDE SEQUENCE</scope>
    <source>
        <tissue evidence="1">Leaf</tissue>
    </source>
</reference>
<proteinExistence type="predicted"/>
<evidence type="ECO:0000313" key="1">
    <source>
        <dbReference type="EMBL" id="MBX66951.1"/>
    </source>
</evidence>